<dbReference type="STRING" id="565045.NOR51B_39"/>
<organism evidence="4 5">
    <name type="scientific">Luminiphilus syltensis NOR5-1B</name>
    <dbReference type="NCBI Taxonomy" id="565045"/>
    <lineage>
        <taxon>Bacteria</taxon>
        <taxon>Pseudomonadati</taxon>
        <taxon>Pseudomonadota</taxon>
        <taxon>Gammaproteobacteria</taxon>
        <taxon>Cellvibrionales</taxon>
        <taxon>Halieaceae</taxon>
        <taxon>Luminiphilus</taxon>
    </lineage>
</organism>
<dbReference type="InterPro" id="IPR011032">
    <property type="entry name" value="GroES-like_sf"/>
</dbReference>
<dbReference type="eggNOG" id="COG0604">
    <property type="taxonomic scope" value="Bacteria"/>
</dbReference>
<keyword evidence="2" id="KW-0560">Oxidoreductase</keyword>
<accession>B8KYB6</accession>
<dbReference type="InterPro" id="IPR036291">
    <property type="entry name" value="NAD(P)-bd_dom_sf"/>
</dbReference>
<dbReference type="Gene3D" id="3.90.180.10">
    <property type="entry name" value="Medium-chain alcohol dehydrogenases, catalytic domain"/>
    <property type="match status" value="1"/>
</dbReference>
<sequence length="372" mass="39481">MKTLQMQSCVHPEGTIECAFFEVDIPDPKEHEVLIQVEAAPINPSDLGLMFGPAAIDSAKPGERNGYPSVTLSLPPAALKAMSSRVGQWMPAGNEAAGTVIAAGNAESAQAMMGQRVGAFGGEMYAGHRCLPASTCMVLPDPITAEQGASCFVNPMTALGFVETLAMEGHKAIVHTAAASNLGQMLNRICLADDIPLVSIVRSSAQRELLESQGAKLVVDSSTDNFNERLFSAVAETEATLAFDAIGGGKLANQILMAMEAAAVGRAGGFTRYGSEEMKQVYIYGALDMSPTTLSRGYGFCWGVSGWLLVPFLQRFGGERVEAMKQRVVSEMTTTFASHYSSRVRLTDALAIDAIQQYGVRATGQKTLIVNG</sequence>
<dbReference type="HOGENOM" id="CLU_026673_17_2_6"/>
<proteinExistence type="predicted"/>
<keyword evidence="5" id="KW-1185">Reference proteome</keyword>
<dbReference type="OrthoDB" id="8629910at2"/>
<dbReference type="SUPFAM" id="SSF51735">
    <property type="entry name" value="NAD(P)-binding Rossmann-fold domains"/>
    <property type="match status" value="1"/>
</dbReference>
<dbReference type="InterPro" id="IPR020843">
    <property type="entry name" value="ER"/>
</dbReference>
<evidence type="ECO:0000256" key="2">
    <source>
        <dbReference type="ARBA" id="ARBA00023002"/>
    </source>
</evidence>
<dbReference type="GO" id="GO:0070402">
    <property type="term" value="F:NADPH binding"/>
    <property type="evidence" value="ECO:0007669"/>
    <property type="project" value="TreeGrafter"/>
</dbReference>
<dbReference type="EMBL" id="DS999411">
    <property type="protein sequence ID" value="EED34102.1"/>
    <property type="molecule type" value="Genomic_DNA"/>
</dbReference>
<evidence type="ECO:0000259" key="3">
    <source>
        <dbReference type="SMART" id="SM00829"/>
    </source>
</evidence>
<dbReference type="RefSeq" id="WP_009018850.1">
    <property type="nucleotide sequence ID" value="NZ_DS999411.1"/>
</dbReference>
<protein>
    <submittedName>
        <fullName evidence="4">NADH oxidoreductase</fullName>
    </submittedName>
</protein>
<name>B8KYB6_9GAMM</name>
<evidence type="ECO:0000313" key="4">
    <source>
        <dbReference type="EMBL" id="EED34102.1"/>
    </source>
</evidence>
<dbReference type="SUPFAM" id="SSF50129">
    <property type="entry name" value="GroES-like"/>
    <property type="match status" value="1"/>
</dbReference>
<dbReference type="SMART" id="SM00829">
    <property type="entry name" value="PKS_ER"/>
    <property type="match status" value="1"/>
</dbReference>
<dbReference type="AlphaFoldDB" id="B8KYB6"/>
<dbReference type="Gene3D" id="3.40.50.720">
    <property type="entry name" value="NAD(P)-binding Rossmann-like Domain"/>
    <property type="match status" value="1"/>
</dbReference>
<evidence type="ECO:0000313" key="5">
    <source>
        <dbReference type="Proteomes" id="UP000004699"/>
    </source>
</evidence>
<gene>
    <name evidence="4" type="ORF">NOR51B_39</name>
</gene>
<dbReference type="GO" id="GO:0016651">
    <property type="term" value="F:oxidoreductase activity, acting on NAD(P)H"/>
    <property type="evidence" value="ECO:0007669"/>
    <property type="project" value="TreeGrafter"/>
</dbReference>
<evidence type="ECO:0000256" key="1">
    <source>
        <dbReference type="ARBA" id="ARBA00022857"/>
    </source>
</evidence>
<dbReference type="Proteomes" id="UP000004699">
    <property type="component" value="Unassembled WGS sequence"/>
</dbReference>
<keyword evidence="1" id="KW-0521">NADP</keyword>
<dbReference type="CDD" id="cd08291">
    <property type="entry name" value="ETR_like_1"/>
    <property type="match status" value="1"/>
</dbReference>
<reference evidence="5" key="1">
    <citation type="journal article" date="2013" name="BMC Microbiol.">
        <title>Taxonomy and evolution of bacteriochlorophyll a-containing members of the OM60/NOR5 clade of marine gammaproteobacteria: description of Luminiphilus syltensis gen. nov., sp. nov., reclassification of Haliea rubra as Pseudohaliea rubra gen. nov., comb. nov., and emendation of Chromatocurvus halotolerans.</title>
        <authorList>
            <person name="Spring S."/>
            <person name="Riedel T."/>
            <person name="Sproer C."/>
            <person name="Yan S."/>
            <person name="Harder J."/>
            <person name="Fuchs B.M."/>
        </authorList>
    </citation>
    <scope>NUCLEOTIDE SEQUENCE [LARGE SCALE GENOMIC DNA]</scope>
    <source>
        <strain evidence="5">NOR51-B</strain>
    </source>
</reference>
<dbReference type="PANTHER" id="PTHR48106">
    <property type="entry name" value="QUINONE OXIDOREDUCTASE PIG3-RELATED"/>
    <property type="match status" value="1"/>
</dbReference>
<feature type="domain" description="Enoyl reductase (ER)" evidence="3">
    <location>
        <begin position="14"/>
        <end position="329"/>
    </location>
</feature>
<dbReference type="PANTHER" id="PTHR48106:SF18">
    <property type="entry name" value="QUINONE OXIDOREDUCTASE PIG3"/>
    <property type="match status" value="1"/>
</dbReference>